<dbReference type="EMBL" id="JANPWB010000003">
    <property type="protein sequence ID" value="KAJ1203013.1"/>
    <property type="molecule type" value="Genomic_DNA"/>
</dbReference>
<evidence type="ECO:0000313" key="2">
    <source>
        <dbReference type="EMBL" id="KAJ1203013.1"/>
    </source>
</evidence>
<protein>
    <submittedName>
        <fullName evidence="2">Uncharacterized protein</fullName>
    </submittedName>
</protein>
<keyword evidence="3" id="KW-1185">Reference proteome</keyword>
<comment type="caution">
    <text evidence="2">The sequence shown here is derived from an EMBL/GenBank/DDBJ whole genome shotgun (WGS) entry which is preliminary data.</text>
</comment>
<evidence type="ECO:0000256" key="1">
    <source>
        <dbReference type="SAM" id="MobiDB-lite"/>
    </source>
</evidence>
<name>A0AAV7VMZ0_PLEWA</name>
<gene>
    <name evidence="2" type="ORF">NDU88_006808</name>
</gene>
<feature type="region of interest" description="Disordered" evidence="1">
    <location>
        <begin position="1"/>
        <end position="24"/>
    </location>
</feature>
<accession>A0AAV7VMZ0</accession>
<dbReference type="Proteomes" id="UP001066276">
    <property type="component" value="Chromosome 2_1"/>
</dbReference>
<sequence>MVLSDAPNEPLASYQRAGGADRQSVCAGSPAEDWCLACGGRILPTHQEAVQKGKKAMAQGNIQGGFDEAMALVNPSNQSMEPDQYGQGSRGRCEVKFGITRAQIEQVDEL</sequence>
<proteinExistence type="predicted"/>
<evidence type="ECO:0000313" key="3">
    <source>
        <dbReference type="Proteomes" id="UP001066276"/>
    </source>
</evidence>
<dbReference type="AlphaFoldDB" id="A0AAV7VMZ0"/>
<reference evidence="2" key="1">
    <citation type="journal article" date="2022" name="bioRxiv">
        <title>Sequencing and chromosome-scale assembly of the giantPleurodeles waltlgenome.</title>
        <authorList>
            <person name="Brown T."/>
            <person name="Elewa A."/>
            <person name="Iarovenko S."/>
            <person name="Subramanian E."/>
            <person name="Araus A.J."/>
            <person name="Petzold A."/>
            <person name="Susuki M."/>
            <person name="Suzuki K.-i.T."/>
            <person name="Hayashi T."/>
            <person name="Toyoda A."/>
            <person name="Oliveira C."/>
            <person name="Osipova E."/>
            <person name="Leigh N.D."/>
            <person name="Simon A."/>
            <person name="Yun M.H."/>
        </authorList>
    </citation>
    <scope>NUCLEOTIDE SEQUENCE</scope>
    <source>
        <strain evidence="2">20211129_DDA</strain>
        <tissue evidence="2">Liver</tissue>
    </source>
</reference>
<organism evidence="2 3">
    <name type="scientific">Pleurodeles waltl</name>
    <name type="common">Iberian ribbed newt</name>
    <dbReference type="NCBI Taxonomy" id="8319"/>
    <lineage>
        <taxon>Eukaryota</taxon>
        <taxon>Metazoa</taxon>
        <taxon>Chordata</taxon>
        <taxon>Craniata</taxon>
        <taxon>Vertebrata</taxon>
        <taxon>Euteleostomi</taxon>
        <taxon>Amphibia</taxon>
        <taxon>Batrachia</taxon>
        <taxon>Caudata</taxon>
        <taxon>Salamandroidea</taxon>
        <taxon>Salamandridae</taxon>
        <taxon>Pleurodelinae</taxon>
        <taxon>Pleurodeles</taxon>
    </lineage>
</organism>